<dbReference type="Gene3D" id="3.10.120.10">
    <property type="entry name" value="Cytochrome b5-like heme/steroid binding domain"/>
    <property type="match status" value="1"/>
</dbReference>
<dbReference type="AlphaFoldDB" id="A0A3N4KTA9"/>
<dbReference type="Pfam" id="PF00173">
    <property type="entry name" value="Cyt-b5"/>
    <property type="match status" value="1"/>
</dbReference>
<proteinExistence type="inferred from homology"/>
<reference evidence="4 5" key="1">
    <citation type="journal article" date="2018" name="Nat. Ecol. Evol.">
        <title>Pezizomycetes genomes reveal the molecular basis of ectomycorrhizal truffle lifestyle.</title>
        <authorList>
            <person name="Murat C."/>
            <person name="Payen T."/>
            <person name="Noel B."/>
            <person name="Kuo A."/>
            <person name="Morin E."/>
            <person name="Chen J."/>
            <person name="Kohler A."/>
            <person name="Krizsan K."/>
            <person name="Balestrini R."/>
            <person name="Da Silva C."/>
            <person name="Montanini B."/>
            <person name="Hainaut M."/>
            <person name="Levati E."/>
            <person name="Barry K.W."/>
            <person name="Belfiori B."/>
            <person name="Cichocki N."/>
            <person name="Clum A."/>
            <person name="Dockter R.B."/>
            <person name="Fauchery L."/>
            <person name="Guy J."/>
            <person name="Iotti M."/>
            <person name="Le Tacon F."/>
            <person name="Lindquist E.A."/>
            <person name="Lipzen A."/>
            <person name="Malagnac F."/>
            <person name="Mello A."/>
            <person name="Molinier V."/>
            <person name="Miyauchi S."/>
            <person name="Poulain J."/>
            <person name="Riccioni C."/>
            <person name="Rubini A."/>
            <person name="Sitrit Y."/>
            <person name="Splivallo R."/>
            <person name="Traeger S."/>
            <person name="Wang M."/>
            <person name="Zifcakova L."/>
            <person name="Wipf D."/>
            <person name="Zambonelli A."/>
            <person name="Paolocci F."/>
            <person name="Nowrousian M."/>
            <person name="Ottonello S."/>
            <person name="Baldrian P."/>
            <person name="Spatafora J.W."/>
            <person name="Henrissat B."/>
            <person name="Nagy L.G."/>
            <person name="Aury J.M."/>
            <person name="Wincker P."/>
            <person name="Grigoriev I.V."/>
            <person name="Bonfante P."/>
            <person name="Martin F.M."/>
        </authorList>
    </citation>
    <scope>NUCLEOTIDE SEQUENCE [LARGE SCALE GENOMIC DNA]</scope>
    <source>
        <strain evidence="4 5">CCBAS932</strain>
    </source>
</reference>
<dbReference type="EMBL" id="ML119121">
    <property type="protein sequence ID" value="RPB13750.1"/>
    <property type="molecule type" value="Genomic_DNA"/>
</dbReference>
<dbReference type="SMART" id="SM01117">
    <property type="entry name" value="Cyt-b5"/>
    <property type="match status" value="1"/>
</dbReference>
<dbReference type="SUPFAM" id="SSF55856">
    <property type="entry name" value="Cytochrome b5-like heme/steroid binding domain"/>
    <property type="match status" value="1"/>
</dbReference>
<dbReference type="GO" id="GO:0012505">
    <property type="term" value="C:endomembrane system"/>
    <property type="evidence" value="ECO:0007669"/>
    <property type="project" value="TreeGrafter"/>
</dbReference>
<dbReference type="OrthoDB" id="10257697at2759"/>
<dbReference type="PANTHER" id="PTHR10281:SF76">
    <property type="entry name" value="CALCUTTA CUP-RELATED"/>
    <property type="match status" value="1"/>
</dbReference>
<evidence type="ECO:0000313" key="4">
    <source>
        <dbReference type="EMBL" id="RPB13750.1"/>
    </source>
</evidence>
<dbReference type="InterPro" id="IPR050577">
    <property type="entry name" value="MAPR/NEUFC/NENF-like"/>
</dbReference>
<dbReference type="PANTHER" id="PTHR10281">
    <property type="entry name" value="MEMBRANE-ASSOCIATED PROGESTERONE RECEPTOR COMPONENT-RELATED"/>
    <property type="match status" value="1"/>
</dbReference>
<dbReference type="InterPro" id="IPR036400">
    <property type="entry name" value="Cyt_B5-like_heme/steroid_sf"/>
</dbReference>
<keyword evidence="5" id="KW-1185">Reference proteome</keyword>
<comment type="similarity">
    <text evidence="1">Belongs to the cytochrome b5 family. MAPR subfamily.</text>
</comment>
<dbReference type="GO" id="GO:0016020">
    <property type="term" value="C:membrane"/>
    <property type="evidence" value="ECO:0007669"/>
    <property type="project" value="TreeGrafter"/>
</dbReference>
<evidence type="ECO:0000259" key="3">
    <source>
        <dbReference type="SMART" id="SM01117"/>
    </source>
</evidence>
<name>A0A3N4KTA9_9PEZI</name>
<dbReference type="Proteomes" id="UP000277580">
    <property type="component" value="Unassembled WGS sequence"/>
</dbReference>
<dbReference type="FunFam" id="3.10.120.10:FF:000018">
    <property type="entry name" value="Heme/steroid binding domain protein, putative"/>
    <property type="match status" value="1"/>
</dbReference>
<dbReference type="InParanoid" id="A0A3N4KTA9"/>
<organism evidence="4 5">
    <name type="scientific">Morchella conica CCBAS932</name>
    <dbReference type="NCBI Taxonomy" id="1392247"/>
    <lineage>
        <taxon>Eukaryota</taxon>
        <taxon>Fungi</taxon>
        <taxon>Dikarya</taxon>
        <taxon>Ascomycota</taxon>
        <taxon>Pezizomycotina</taxon>
        <taxon>Pezizomycetes</taxon>
        <taxon>Pezizales</taxon>
        <taxon>Morchellaceae</taxon>
        <taxon>Morchella</taxon>
    </lineage>
</organism>
<sequence>MASEDPAIRNRKPLSTDTAADTPGVGNSTKRKIKSEVQSGISFLDVLRVISGIIVLSSVMSWFVTDGESFTWGYKPAALRWNNVKMMFRTPLNLTDAELARYDGKDPKLPIYVAVNGSVFDVTANPATYGPGGGYHFFSGRDAARAFVSGCFREDLTWDMRGLEEMYIKGAELETDLAEKAEIERLETDGSMAGRVRYLTRRREKRRVDAWDKVVKSIAHWDQFFRNHDKYFYVGIVTHPDISGEPIRELCQKQKKP</sequence>
<evidence type="ECO:0000313" key="5">
    <source>
        <dbReference type="Proteomes" id="UP000277580"/>
    </source>
</evidence>
<gene>
    <name evidence="4" type="ORF">P167DRAFT_573051</name>
</gene>
<evidence type="ECO:0000256" key="2">
    <source>
        <dbReference type="SAM" id="MobiDB-lite"/>
    </source>
</evidence>
<feature type="domain" description="Cytochrome b5 heme-binding" evidence="3">
    <location>
        <begin position="94"/>
        <end position="184"/>
    </location>
</feature>
<dbReference type="STRING" id="1392247.A0A3N4KTA9"/>
<evidence type="ECO:0000256" key="1">
    <source>
        <dbReference type="ARBA" id="ARBA00038357"/>
    </source>
</evidence>
<feature type="region of interest" description="Disordered" evidence="2">
    <location>
        <begin position="1"/>
        <end position="31"/>
    </location>
</feature>
<accession>A0A3N4KTA9</accession>
<dbReference type="InterPro" id="IPR001199">
    <property type="entry name" value="Cyt_B5-like_heme/steroid-bd"/>
</dbReference>
<protein>
    <submittedName>
        <fullName evidence="4">Cytochrome b5</fullName>
    </submittedName>
</protein>